<name>A0AAW8DTA9_9BURK</name>
<reference evidence="1" key="1">
    <citation type="submission" date="2023-07" db="EMBL/GenBank/DDBJ databases">
        <title>Sorghum-associated microbial communities from plants grown in Nebraska, USA.</title>
        <authorList>
            <person name="Schachtman D."/>
        </authorList>
    </citation>
    <scope>NUCLEOTIDE SEQUENCE</scope>
    <source>
        <strain evidence="1">DS2795</strain>
    </source>
</reference>
<organism evidence="1 2">
    <name type="scientific">Variovorax boronicumulans</name>
    <dbReference type="NCBI Taxonomy" id="436515"/>
    <lineage>
        <taxon>Bacteria</taxon>
        <taxon>Pseudomonadati</taxon>
        <taxon>Pseudomonadota</taxon>
        <taxon>Betaproteobacteria</taxon>
        <taxon>Burkholderiales</taxon>
        <taxon>Comamonadaceae</taxon>
        <taxon>Variovorax</taxon>
    </lineage>
</organism>
<sequence length="31" mass="3539">MNYMRQTWDGQPGNVTALEVADHTKTIAHRP</sequence>
<accession>A0AAW8DTA9</accession>
<dbReference type="EMBL" id="JAUSRR010000003">
    <property type="protein sequence ID" value="MDP9922625.1"/>
    <property type="molecule type" value="Genomic_DNA"/>
</dbReference>
<comment type="caution">
    <text evidence="1">The sequence shown here is derived from an EMBL/GenBank/DDBJ whole genome shotgun (WGS) entry which is preliminary data.</text>
</comment>
<dbReference type="Proteomes" id="UP001244295">
    <property type="component" value="Unassembled WGS sequence"/>
</dbReference>
<evidence type="ECO:0000313" key="1">
    <source>
        <dbReference type="EMBL" id="MDP9922625.1"/>
    </source>
</evidence>
<dbReference type="AlphaFoldDB" id="A0AAW8DTA9"/>
<gene>
    <name evidence="1" type="ORF">J2W25_001646</name>
</gene>
<protein>
    <submittedName>
        <fullName evidence="1">Uncharacterized protein</fullName>
    </submittedName>
</protein>
<proteinExistence type="predicted"/>
<evidence type="ECO:0000313" key="2">
    <source>
        <dbReference type="Proteomes" id="UP001244295"/>
    </source>
</evidence>